<protein>
    <submittedName>
        <fullName evidence="1">Uncharacterized protein</fullName>
    </submittedName>
</protein>
<comment type="caution">
    <text evidence="1">The sequence shown here is derived from an EMBL/GenBank/DDBJ whole genome shotgun (WGS) entry which is preliminary data.</text>
</comment>
<accession>A0A327NM37</accession>
<reference evidence="1 2" key="1">
    <citation type="submission" date="2018-06" db="EMBL/GenBank/DDBJ databases">
        <title>Spirosoma sp. HMF3257 Genome sequencing and assembly.</title>
        <authorList>
            <person name="Kang H."/>
            <person name="Cha I."/>
            <person name="Kim H."/>
            <person name="Kang J."/>
            <person name="Joh K."/>
        </authorList>
    </citation>
    <scope>NUCLEOTIDE SEQUENCE [LARGE SCALE GENOMIC DNA]</scope>
    <source>
        <strain evidence="1 2">HMF3257</strain>
    </source>
</reference>
<name>A0A327NM37_9BACT</name>
<keyword evidence="2" id="KW-1185">Reference proteome</keyword>
<dbReference type="AlphaFoldDB" id="A0A327NM37"/>
<evidence type="ECO:0000313" key="1">
    <source>
        <dbReference type="EMBL" id="RAI75439.1"/>
    </source>
</evidence>
<dbReference type="EMBL" id="QLII01000001">
    <property type="protein sequence ID" value="RAI75439.1"/>
    <property type="molecule type" value="Genomic_DNA"/>
</dbReference>
<gene>
    <name evidence="1" type="ORF">HMF3257_16970</name>
</gene>
<dbReference type="Proteomes" id="UP000249016">
    <property type="component" value="Unassembled WGS sequence"/>
</dbReference>
<evidence type="ECO:0000313" key="2">
    <source>
        <dbReference type="Proteomes" id="UP000249016"/>
    </source>
</evidence>
<sequence length="63" mass="7085">METTPILYSARTKWLLENYTRKQTGLVAKKTVKSLKQGIIVACIKSKSASYQFATGRSPARKH</sequence>
<organism evidence="1 2">
    <name type="scientific">Spirosoma telluris</name>
    <dbReference type="NCBI Taxonomy" id="2183553"/>
    <lineage>
        <taxon>Bacteria</taxon>
        <taxon>Pseudomonadati</taxon>
        <taxon>Bacteroidota</taxon>
        <taxon>Cytophagia</taxon>
        <taxon>Cytophagales</taxon>
        <taxon>Cytophagaceae</taxon>
        <taxon>Spirosoma</taxon>
    </lineage>
</organism>
<proteinExistence type="predicted"/>